<name>A0A415DT48_9FIRM</name>
<dbReference type="CDD" id="cd11613">
    <property type="entry name" value="SAF_AH_GD"/>
    <property type="match status" value="1"/>
</dbReference>
<dbReference type="STRING" id="1776384.GCA_900086585_03488"/>
<dbReference type="GO" id="GO:0016829">
    <property type="term" value="F:lyase activity"/>
    <property type="evidence" value="ECO:0007669"/>
    <property type="project" value="UniProtKB-KW"/>
</dbReference>
<keyword evidence="3" id="KW-0378">Hydrolase</keyword>
<dbReference type="Gene3D" id="2.30.130.110">
    <property type="match status" value="1"/>
</dbReference>
<organism evidence="3 4">
    <name type="scientific">Emergencia timonensis</name>
    <dbReference type="NCBI Taxonomy" id="1776384"/>
    <lineage>
        <taxon>Bacteria</taxon>
        <taxon>Bacillati</taxon>
        <taxon>Bacillota</taxon>
        <taxon>Clostridia</taxon>
        <taxon>Peptostreptococcales</taxon>
        <taxon>Anaerovoracaceae</taxon>
        <taxon>Emergencia</taxon>
    </lineage>
</organism>
<dbReference type="SMART" id="SM00858">
    <property type="entry name" value="SAF"/>
    <property type="match status" value="1"/>
</dbReference>
<dbReference type="RefSeq" id="WP_118336749.1">
    <property type="nucleotide sequence ID" value="NZ_AP025567.1"/>
</dbReference>
<keyword evidence="1" id="KW-0456">Lyase</keyword>
<keyword evidence="4" id="KW-1185">Reference proteome</keyword>
<dbReference type="GO" id="GO:0019698">
    <property type="term" value="P:D-galacturonate catabolic process"/>
    <property type="evidence" value="ECO:0007669"/>
    <property type="project" value="TreeGrafter"/>
</dbReference>
<proteinExistence type="predicted"/>
<evidence type="ECO:0000259" key="2">
    <source>
        <dbReference type="SMART" id="SM00858"/>
    </source>
</evidence>
<accession>A0A415DT48</accession>
<gene>
    <name evidence="3" type="ORF">DW099_19650</name>
</gene>
<dbReference type="PANTHER" id="PTHR30536:SF5">
    <property type="entry name" value="ALTRONATE DEHYDRATASE"/>
    <property type="match status" value="1"/>
</dbReference>
<dbReference type="Proteomes" id="UP000284841">
    <property type="component" value="Unassembled WGS sequence"/>
</dbReference>
<evidence type="ECO:0000313" key="4">
    <source>
        <dbReference type="Proteomes" id="UP000284841"/>
    </source>
</evidence>
<dbReference type="EMBL" id="QRMS01000012">
    <property type="protein sequence ID" value="RHJ82777.1"/>
    <property type="molecule type" value="Genomic_DNA"/>
</dbReference>
<dbReference type="OrthoDB" id="9804574at2"/>
<dbReference type="InterPro" id="IPR044144">
    <property type="entry name" value="SAF_UxaA/GarD"/>
</dbReference>
<dbReference type="Pfam" id="PF08666">
    <property type="entry name" value="SAF"/>
    <property type="match status" value="1"/>
</dbReference>
<dbReference type="PANTHER" id="PTHR30536">
    <property type="entry name" value="ALTRONATE/GALACTARATE DEHYDRATASE"/>
    <property type="match status" value="1"/>
</dbReference>
<feature type="domain" description="SAF" evidence="2">
    <location>
        <begin position="10"/>
        <end position="85"/>
    </location>
</feature>
<dbReference type="InterPro" id="IPR013974">
    <property type="entry name" value="SAF"/>
</dbReference>
<protein>
    <submittedName>
        <fullName evidence="3">Hydrolase</fullName>
    </submittedName>
</protein>
<dbReference type="AlphaFoldDB" id="A0A415DT48"/>
<evidence type="ECO:0000256" key="1">
    <source>
        <dbReference type="ARBA" id="ARBA00023239"/>
    </source>
</evidence>
<comment type="caution">
    <text evidence="3">The sequence shown here is derived from an EMBL/GenBank/DDBJ whole genome shotgun (WGS) entry which is preliminary data.</text>
</comment>
<reference evidence="3 4" key="1">
    <citation type="submission" date="2018-08" db="EMBL/GenBank/DDBJ databases">
        <title>A genome reference for cultivated species of the human gut microbiota.</title>
        <authorList>
            <person name="Zou Y."/>
            <person name="Xue W."/>
            <person name="Luo G."/>
        </authorList>
    </citation>
    <scope>NUCLEOTIDE SEQUENCE [LARGE SCALE GENOMIC DNA]</scope>
    <source>
        <strain evidence="3 4">AM07-24</strain>
    </source>
</reference>
<dbReference type="InterPro" id="IPR052172">
    <property type="entry name" value="UxaA_altronate/galactarate_dh"/>
</dbReference>
<evidence type="ECO:0000313" key="3">
    <source>
        <dbReference type="EMBL" id="RHJ82777.1"/>
    </source>
</evidence>
<dbReference type="GO" id="GO:0016787">
    <property type="term" value="F:hydrolase activity"/>
    <property type="evidence" value="ECO:0007669"/>
    <property type="project" value="UniProtKB-KW"/>
</dbReference>
<sequence>MNGILLNNADTVITVTEDIPAGGPVSFVFSGRQKQIFATEPIPQYHKMAIADIKAKADVLKYGERIGYATRDIFIGQHVHTHNVNNK</sequence>